<evidence type="ECO:0000313" key="5">
    <source>
        <dbReference type="Proteomes" id="UP001058003"/>
    </source>
</evidence>
<name>A0A9Q9ISB9_9ACTN</name>
<dbReference type="Proteomes" id="UP001058003">
    <property type="component" value="Chromosome"/>
</dbReference>
<dbReference type="AlphaFoldDB" id="A0A9Q9ISB9"/>
<organism evidence="4 5">
    <name type="scientific">Dactylosporangium aurantiacum</name>
    <dbReference type="NCBI Taxonomy" id="35754"/>
    <lineage>
        <taxon>Bacteria</taxon>
        <taxon>Bacillati</taxon>
        <taxon>Actinomycetota</taxon>
        <taxon>Actinomycetes</taxon>
        <taxon>Micromonosporales</taxon>
        <taxon>Micromonosporaceae</taxon>
        <taxon>Dactylosporangium</taxon>
    </lineage>
</organism>
<evidence type="ECO:0000313" key="4">
    <source>
        <dbReference type="EMBL" id="UWZ58912.1"/>
    </source>
</evidence>
<keyword evidence="2" id="KW-0597">Phosphoprotein</keyword>
<sequence length="85" mass="8995">MATPDPITGTLIGFLSDIKGRDVAPDLAADDNALRALNLDSLETVELSVRLEKDLGVEFGKDPADLAALESLHGLTALVRDRLPA</sequence>
<proteinExistence type="predicted"/>
<dbReference type="SUPFAM" id="SSF47336">
    <property type="entry name" value="ACP-like"/>
    <property type="match status" value="1"/>
</dbReference>
<protein>
    <submittedName>
        <fullName evidence="4">Acyl carrier protein</fullName>
    </submittedName>
</protein>
<dbReference type="InterPro" id="IPR006162">
    <property type="entry name" value="Ppantetheine_attach_site"/>
</dbReference>
<dbReference type="Pfam" id="PF00550">
    <property type="entry name" value="PP-binding"/>
    <property type="match status" value="1"/>
</dbReference>
<reference evidence="4" key="1">
    <citation type="submission" date="2021-04" db="EMBL/GenBank/DDBJ databases">
        <title>Dactylosporangium aurantiacum NRRL B-8018 full assembly.</title>
        <authorList>
            <person name="Hartkoorn R.C."/>
            <person name="Beaudoing E."/>
            <person name="Hot D."/>
        </authorList>
    </citation>
    <scope>NUCLEOTIDE SEQUENCE</scope>
    <source>
        <strain evidence="4">NRRL B-8018</strain>
    </source>
</reference>
<dbReference type="RefSeq" id="WP_033361959.1">
    <property type="nucleotide sequence ID" value="NZ_CP073767.1"/>
</dbReference>
<keyword evidence="5" id="KW-1185">Reference proteome</keyword>
<evidence type="ECO:0000256" key="2">
    <source>
        <dbReference type="ARBA" id="ARBA00022553"/>
    </source>
</evidence>
<dbReference type="PROSITE" id="PS00012">
    <property type="entry name" value="PHOSPHOPANTETHEINE"/>
    <property type="match status" value="1"/>
</dbReference>
<feature type="domain" description="Carrier" evidence="3">
    <location>
        <begin position="5"/>
        <end position="83"/>
    </location>
</feature>
<gene>
    <name evidence="4" type="ORF">Daura_23735</name>
</gene>
<dbReference type="KEGG" id="daur:Daura_23735"/>
<accession>A0A9Q9ISB9</accession>
<dbReference type="InterPro" id="IPR036736">
    <property type="entry name" value="ACP-like_sf"/>
</dbReference>
<dbReference type="Gene3D" id="1.10.1200.10">
    <property type="entry name" value="ACP-like"/>
    <property type="match status" value="1"/>
</dbReference>
<evidence type="ECO:0000256" key="1">
    <source>
        <dbReference type="ARBA" id="ARBA00022450"/>
    </source>
</evidence>
<keyword evidence="1" id="KW-0596">Phosphopantetheine</keyword>
<evidence type="ECO:0000259" key="3">
    <source>
        <dbReference type="PROSITE" id="PS50075"/>
    </source>
</evidence>
<dbReference type="InterPro" id="IPR009081">
    <property type="entry name" value="PP-bd_ACP"/>
</dbReference>
<dbReference type="EMBL" id="CP073767">
    <property type="protein sequence ID" value="UWZ58912.1"/>
    <property type="molecule type" value="Genomic_DNA"/>
</dbReference>
<dbReference type="PROSITE" id="PS50075">
    <property type="entry name" value="CARRIER"/>
    <property type="match status" value="1"/>
</dbReference>